<evidence type="ECO:0000313" key="2">
    <source>
        <dbReference type="EMBL" id="OWK54535.1"/>
    </source>
</evidence>
<dbReference type="EMBL" id="MUZQ01000236">
    <property type="protein sequence ID" value="OWK54535.1"/>
    <property type="molecule type" value="Genomic_DNA"/>
</dbReference>
<keyword evidence="1" id="KW-0812">Transmembrane</keyword>
<protein>
    <submittedName>
        <fullName evidence="2">Uncharacterized protein</fullName>
    </submittedName>
</protein>
<feature type="transmembrane region" description="Helical" evidence="1">
    <location>
        <begin position="40"/>
        <end position="61"/>
    </location>
</feature>
<keyword evidence="3" id="KW-1185">Reference proteome</keyword>
<accession>A0A218ULB1</accession>
<comment type="caution">
    <text evidence="2">The sequence shown here is derived from an EMBL/GenBank/DDBJ whole genome shotgun (WGS) entry which is preliminary data.</text>
</comment>
<dbReference type="Proteomes" id="UP000197619">
    <property type="component" value="Unassembled WGS sequence"/>
</dbReference>
<sequence length="93" mass="10908">MASEITYAEVKFKNESPTPVVRGLPEKEKPEQHPQKYPLWLPWLISLLLLLVCIALVVVLLGEYVQGYYKREVWGECWEKSRETMFYGCLVFV</sequence>
<keyword evidence="1" id="KW-1133">Transmembrane helix</keyword>
<gene>
    <name evidence="2" type="ORF">RLOC_00000809</name>
</gene>
<evidence type="ECO:0000313" key="3">
    <source>
        <dbReference type="Proteomes" id="UP000197619"/>
    </source>
</evidence>
<dbReference type="AlphaFoldDB" id="A0A218ULB1"/>
<keyword evidence="1" id="KW-0472">Membrane</keyword>
<name>A0A218ULB1_9PASE</name>
<reference evidence="2 3" key="1">
    <citation type="submission" date="2017-05" db="EMBL/GenBank/DDBJ databases">
        <title>Genome of assembly of the Bengalese finch, Lonchura striata domestica.</title>
        <authorList>
            <person name="Colquitt B.M."/>
            <person name="Brainard M.S."/>
        </authorList>
    </citation>
    <scope>NUCLEOTIDE SEQUENCE [LARGE SCALE GENOMIC DNA]</scope>
    <source>
        <strain evidence="2">White83orange57</strain>
    </source>
</reference>
<evidence type="ECO:0000256" key="1">
    <source>
        <dbReference type="SAM" id="Phobius"/>
    </source>
</evidence>
<organism evidence="2 3">
    <name type="scientific">Lonchura striata</name>
    <name type="common">white-rumped munia</name>
    <dbReference type="NCBI Taxonomy" id="40157"/>
    <lineage>
        <taxon>Eukaryota</taxon>
        <taxon>Metazoa</taxon>
        <taxon>Chordata</taxon>
        <taxon>Craniata</taxon>
        <taxon>Vertebrata</taxon>
        <taxon>Euteleostomi</taxon>
        <taxon>Archelosauria</taxon>
        <taxon>Archosauria</taxon>
        <taxon>Dinosauria</taxon>
        <taxon>Saurischia</taxon>
        <taxon>Theropoda</taxon>
        <taxon>Coelurosauria</taxon>
        <taxon>Aves</taxon>
        <taxon>Neognathae</taxon>
        <taxon>Neoaves</taxon>
        <taxon>Telluraves</taxon>
        <taxon>Australaves</taxon>
        <taxon>Passeriformes</taxon>
        <taxon>Passeroidea</taxon>
        <taxon>Estrildidae</taxon>
        <taxon>Estrildinae</taxon>
        <taxon>Lonchura</taxon>
    </lineage>
</organism>
<proteinExistence type="predicted"/>